<dbReference type="InterPro" id="IPR002509">
    <property type="entry name" value="NODB_dom"/>
</dbReference>
<reference evidence="3" key="1">
    <citation type="submission" date="2017-09" db="EMBL/GenBank/DDBJ databases">
        <title>Depth-based differentiation of microbial function through sediment-hosted aquifers and enrichment of novel symbionts in the deep terrestrial subsurface.</title>
        <authorList>
            <person name="Probst A.J."/>
            <person name="Ladd B."/>
            <person name="Jarett J.K."/>
            <person name="Geller-Mcgrath D.E."/>
            <person name="Sieber C.M.K."/>
            <person name="Emerson J.B."/>
            <person name="Anantharaman K."/>
            <person name="Thomas B.C."/>
            <person name="Malmstrom R."/>
            <person name="Stieglmeier M."/>
            <person name="Klingl A."/>
            <person name="Woyke T."/>
            <person name="Ryan C.M."/>
            <person name="Banfield J.F."/>
        </authorList>
    </citation>
    <scope>NUCLEOTIDE SEQUENCE [LARGE SCALE GENOMIC DNA]</scope>
</reference>
<dbReference type="GO" id="GO:0016810">
    <property type="term" value="F:hydrolase activity, acting on carbon-nitrogen (but not peptide) bonds"/>
    <property type="evidence" value="ECO:0007669"/>
    <property type="project" value="InterPro"/>
</dbReference>
<proteinExistence type="predicted"/>
<gene>
    <name evidence="2" type="ORF">COU23_02945</name>
</gene>
<evidence type="ECO:0000313" key="3">
    <source>
        <dbReference type="Proteomes" id="UP000231464"/>
    </source>
</evidence>
<comment type="caution">
    <text evidence="2">The sequence shown here is derived from an EMBL/GenBank/DDBJ whole genome shotgun (WGS) entry which is preliminary data.</text>
</comment>
<feature type="domain" description="NodB homology" evidence="1">
    <location>
        <begin position="27"/>
        <end position="274"/>
    </location>
</feature>
<dbReference type="InterPro" id="IPR011330">
    <property type="entry name" value="Glyco_hydro/deAcase_b/a-brl"/>
</dbReference>
<name>A0A2M6WA00_9BACT</name>
<evidence type="ECO:0000313" key="2">
    <source>
        <dbReference type="EMBL" id="PIT89623.1"/>
    </source>
</evidence>
<dbReference type="Pfam" id="PF01522">
    <property type="entry name" value="Polysacc_deac_1"/>
    <property type="match status" value="1"/>
</dbReference>
<organism evidence="2 3">
    <name type="scientific">Candidatus Kuenenbacteria bacterium CG10_big_fil_rev_8_21_14_0_10_36_11</name>
    <dbReference type="NCBI Taxonomy" id="1974618"/>
    <lineage>
        <taxon>Bacteria</taxon>
        <taxon>Candidatus Kueneniibacteriota</taxon>
    </lineage>
</organism>
<accession>A0A2M6WA00</accession>
<dbReference type="Proteomes" id="UP000231464">
    <property type="component" value="Unassembled WGS sequence"/>
</dbReference>
<dbReference type="EMBL" id="PFBP01000047">
    <property type="protein sequence ID" value="PIT89623.1"/>
    <property type="molecule type" value="Genomic_DNA"/>
</dbReference>
<dbReference type="InterPro" id="IPR022560">
    <property type="entry name" value="DUF3473"/>
</dbReference>
<dbReference type="Gene3D" id="3.20.20.370">
    <property type="entry name" value="Glycoside hydrolase/deacetylase"/>
    <property type="match status" value="1"/>
</dbReference>
<dbReference type="AlphaFoldDB" id="A0A2M6WA00"/>
<evidence type="ECO:0000259" key="1">
    <source>
        <dbReference type="PROSITE" id="PS51677"/>
    </source>
</evidence>
<sequence length="274" mass="32457">MFQKNQSYKIGLTFDLEYWHCGFFLKKYLPHNLADIPEYYSEITERVLELLKNNNGQATFFILGKIIRENPALIKKIMADGHEISYHGFEHIPLNELELEKFVIELAGDKGIMQENFGQNFIGFRAPNFFLTKNNLEIWKILKENGFVYDSSLIGKQASEINGVKEISVGSLKLFFLEIPLGGWYFRFLPYWLFALILKYKINCGQMPVIYLHMMDLWPEIPKIKLPYLIKVIKYWGIKSSWKKLKKILKEFETVRMDSINLRDPRFREDDNYI</sequence>
<protein>
    <recommendedName>
        <fullName evidence="1">NodB homology domain-containing protein</fullName>
    </recommendedName>
</protein>
<dbReference type="PANTHER" id="PTHR47561">
    <property type="entry name" value="POLYSACCHARIDE DEACETYLASE FAMILY PROTEIN (AFU_ORTHOLOGUE AFUA_6G05030)"/>
    <property type="match status" value="1"/>
</dbReference>
<dbReference type="GO" id="GO:0005975">
    <property type="term" value="P:carbohydrate metabolic process"/>
    <property type="evidence" value="ECO:0007669"/>
    <property type="project" value="InterPro"/>
</dbReference>
<dbReference type="Pfam" id="PF11959">
    <property type="entry name" value="DUF3473"/>
    <property type="match status" value="1"/>
</dbReference>
<dbReference type="SUPFAM" id="SSF88713">
    <property type="entry name" value="Glycoside hydrolase/deacetylase"/>
    <property type="match status" value="1"/>
</dbReference>
<dbReference type="PANTHER" id="PTHR47561:SF1">
    <property type="entry name" value="POLYSACCHARIDE DEACETYLASE FAMILY PROTEIN (AFU_ORTHOLOGUE AFUA_6G05030)"/>
    <property type="match status" value="1"/>
</dbReference>
<dbReference type="PROSITE" id="PS51677">
    <property type="entry name" value="NODB"/>
    <property type="match status" value="1"/>
</dbReference>